<dbReference type="Ensembl" id="ENSOKIT00005067324.1">
    <property type="protein sequence ID" value="ENSOKIP00005063346.1"/>
    <property type="gene ID" value="ENSOKIG00005027152.1"/>
</dbReference>
<dbReference type="PANTHER" id="PTHR11269:SF8">
    <property type="entry name" value="PERIOD CIRCADIAN PROTEIN HOMOLOG 1"/>
    <property type="match status" value="1"/>
</dbReference>
<name>A0A8C7HYQ6_ONCKI</name>
<feature type="compositionally biased region" description="Basic and acidic residues" evidence="9">
    <location>
        <begin position="1119"/>
        <end position="1128"/>
    </location>
</feature>
<feature type="compositionally biased region" description="Polar residues" evidence="9">
    <location>
        <begin position="1129"/>
        <end position="1140"/>
    </location>
</feature>
<dbReference type="Pfam" id="PF08447">
    <property type="entry name" value="PAS_3"/>
    <property type="match status" value="1"/>
</dbReference>
<evidence type="ECO:0000256" key="3">
    <source>
        <dbReference type="ARBA" id="ARBA00022490"/>
    </source>
</evidence>
<dbReference type="FunFam" id="3.30.450.20:FF:000004">
    <property type="entry name" value="Period circadian protein homolog 3"/>
    <property type="match status" value="1"/>
</dbReference>
<evidence type="ECO:0000256" key="7">
    <source>
        <dbReference type="ARBA" id="ARBA00023163"/>
    </source>
</evidence>
<organism evidence="11 12">
    <name type="scientific">Oncorhynchus kisutch</name>
    <name type="common">Coho salmon</name>
    <name type="synonym">Salmo kisutch</name>
    <dbReference type="NCBI Taxonomy" id="8019"/>
    <lineage>
        <taxon>Eukaryota</taxon>
        <taxon>Metazoa</taxon>
        <taxon>Chordata</taxon>
        <taxon>Craniata</taxon>
        <taxon>Vertebrata</taxon>
        <taxon>Euteleostomi</taxon>
        <taxon>Actinopterygii</taxon>
        <taxon>Neopterygii</taxon>
        <taxon>Teleostei</taxon>
        <taxon>Protacanthopterygii</taxon>
        <taxon>Salmoniformes</taxon>
        <taxon>Salmonidae</taxon>
        <taxon>Salmoninae</taxon>
        <taxon>Oncorhynchus</taxon>
    </lineage>
</organism>
<evidence type="ECO:0000313" key="12">
    <source>
        <dbReference type="Proteomes" id="UP000694557"/>
    </source>
</evidence>
<feature type="region of interest" description="Disordered" evidence="9">
    <location>
        <begin position="686"/>
        <end position="729"/>
    </location>
</feature>
<feature type="compositionally biased region" description="Low complexity" evidence="9">
    <location>
        <begin position="96"/>
        <end position="109"/>
    </location>
</feature>
<dbReference type="InterPro" id="IPR048814">
    <property type="entry name" value="Per1-3_PAS-A"/>
</dbReference>
<feature type="region of interest" description="Disordered" evidence="9">
    <location>
        <begin position="538"/>
        <end position="567"/>
    </location>
</feature>
<dbReference type="Pfam" id="PF23170">
    <property type="entry name" value="bHLH_PER"/>
    <property type="match status" value="1"/>
</dbReference>
<dbReference type="PROSITE" id="PS50112">
    <property type="entry name" value="PAS"/>
    <property type="match status" value="1"/>
</dbReference>
<dbReference type="GO" id="GO:0001222">
    <property type="term" value="F:transcription corepressor binding"/>
    <property type="evidence" value="ECO:0007669"/>
    <property type="project" value="TreeGrafter"/>
</dbReference>
<dbReference type="InterPro" id="IPR022728">
    <property type="entry name" value="Period_circadian-like_C"/>
</dbReference>
<keyword evidence="8" id="KW-0539">Nucleus</keyword>
<dbReference type="PANTHER" id="PTHR11269">
    <property type="entry name" value="PERIOD CIRCADIAN PROTEIN"/>
    <property type="match status" value="1"/>
</dbReference>
<evidence type="ECO:0000256" key="9">
    <source>
        <dbReference type="SAM" id="MobiDB-lite"/>
    </source>
</evidence>
<proteinExistence type="predicted"/>
<keyword evidence="3" id="KW-0963">Cytoplasm</keyword>
<evidence type="ECO:0000256" key="1">
    <source>
        <dbReference type="ARBA" id="ARBA00004123"/>
    </source>
</evidence>
<keyword evidence="6" id="KW-0090">Biological rhythms</keyword>
<feature type="region of interest" description="Disordered" evidence="9">
    <location>
        <begin position="841"/>
        <end position="907"/>
    </location>
</feature>
<dbReference type="Proteomes" id="UP000694557">
    <property type="component" value="Unassembled WGS sequence"/>
</dbReference>
<dbReference type="GeneTree" id="ENSGT00940000159217"/>
<gene>
    <name evidence="11" type="primary">PER1</name>
    <name evidence="11" type="synonym">per1b</name>
</gene>
<evidence type="ECO:0000256" key="8">
    <source>
        <dbReference type="ARBA" id="ARBA00023242"/>
    </source>
</evidence>
<feature type="compositionally biased region" description="Gly residues" evidence="9">
    <location>
        <begin position="62"/>
        <end position="72"/>
    </location>
</feature>
<protein>
    <submittedName>
        <fullName evidence="11">Period circadian clock 1b</fullName>
    </submittedName>
</protein>
<feature type="compositionally biased region" description="Low complexity" evidence="9">
    <location>
        <begin position="775"/>
        <end position="787"/>
    </location>
</feature>
<dbReference type="InterPro" id="IPR057310">
    <property type="entry name" value="PER1-3_bHLH"/>
</dbReference>
<dbReference type="GO" id="GO:0043153">
    <property type="term" value="P:entrainment of circadian clock by photoperiod"/>
    <property type="evidence" value="ECO:0007669"/>
    <property type="project" value="TreeGrafter"/>
</dbReference>
<reference evidence="11" key="2">
    <citation type="submission" date="2025-09" db="UniProtKB">
        <authorList>
            <consortium name="Ensembl"/>
        </authorList>
    </citation>
    <scope>IDENTIFICATION</scope>
</reference>
<accession>A0A8C7HYQ6</accession>
<evidence type="ECO:0000313" key="11">
    <source>
        <dbReference type="Ensembl" id="ENSOKIP00005063346.1"/>
    </source>
</evidence>
<dbReference type="GO" id="GO:0005634">
    <property type="term" value="C:nucleus"/>
    <property type="evidence" value="ECO:0007669"/>
    <property type="project" value="UniProtKB-SubCell"/>
</dbReference>
<evidence type="ECO:0000259" key="10">
    <source>
        <dbReference type="PROSITE" id="PS50112"/>
    </source>
</evidence>
<sequence>MSYDDSNSAPGDDTWGRVGSTNEEEEEAGTGLSSPGSNNNHGSQSGTSDLANRVRGSSPSGSGSGGSSGGDQRGPSSDDGERESSEGGGGSRGHQSRSSHCSSSQKDSGMMLENTESNKSSQSQSPSPPSSSLAYSLLSASSEQDPPSTSGCSSNEQHQTARVQTQKEMLKALKELKVRLPAECKGKGRSSTLDALQYALNCVKQVRANQEYYHQWGVEECHGCSLDLSVYTTEELDNIASEYTLKNTDTFSMAVSFLTGKVVYISPQGSSLLRCKPERLQGAIFSELLAPQDVSTFYSSTAPCRLPAWATCMGSVSPLTDCTQGKSMFCRISADRAQGSEIKYYPFRMTPYQLTLRDLDTSDPQPCCLLIAERVQSGYEAPRIPADKRIFSTSHTPSCLFQEVDERAVPLLGYLPQDLVGSPVLLYLHPEDRPLMVAIHRKILQSAGQPFDSSPMRMCARSGEYVTIDTSWSSFINPWSRKVAFIVGRHKVRTSPLNEDVFTPLRGCEGRPVAPEIVQLSEQIHRLLVKPVHSGGSQGYSSLTSNGSCSHEQQYRRTASSASDSKSTNAMEAMEAAVVALHKPMTFQQICKDVYMVKTSGQQVFINSHNRALSRRHAVTALRATGEVEPIKSLIPEVVCPSKTPVFNAQQLMKEEPPSAYSYQQINCLDSIIRFLDGCNVKRKFGSSSATSTSDEEKQQETAGNEKGGPATSVTLVGDSAGVPPLAMHSHKAKSVASVTSQCSFSSTIVHVGDKKPPESDVVMGNAPPTPMPATPTTTRSPPTAIINPPPPKTTSPPSRRGGGLTKEVLSAHTQQEEQAFLCRFSDLSQLRVIAPSSALRCPLPNTNPRRRRACSPDYPAAGGSSGRRGAKRLKQQESSEQRGPLALGLTGPLRSPNVVPMNSPPSSTYTLPMMPLGPPTTSSWPVSVGSQASLPSVPYPSGTLPLYPIYPPLSQPIQNQMVPPMMALVLPNYMFPQLHPNLPQMTTAINTMGSPMSQPGAAMVTPGPQQFFNPGAGFPFPGTNVMPCPMPTMPSLMQTAMPIQTQRPASGSSTPQSCSQVPVDQEGAESPLFHSRCSSPLNLLQLVEESPSNRLEVATALAASAQQATIPSQGTRGRSPDDSKENANDSNQDGESTPSDLLDLLLQGDSRSGTGSAASGSASSGSGSDSLGTVSNGCSSSGSGTSRSRSSRTSKYFGSIDSSENDHSRKQPTGGSRAGGDGEEKLIKCVLQDPIWLLMANTDHKVMMTYQLPTKDRETVLRQDREALRATHKHQPRFTEDQKRELSQVHPWIRTGRLPRAINVSVSTLPSRTNVTLFVLFHVNLDLQPYDLFHPQVIIQEVFWLSANLPLHLPLRHVWGASLPPYRRAPWNREERLAEKRRDMRRTLKHKATTRK</sequence>
<keyword evidence="7" id="KW-0804">Transcription</keyword>
<feature type="compositionally biased region" description="Polar residues" evidence="9">
    <location>
        <begin position="31"/>
        <end position="50"/>
    </location>
</feature>
<dbReference type="Gene3D" id="3.30.450.20">
    <property type="entry name" value="PAS domain"/>
    <property type="match status" value="2"/>
</dbReference>
<dbReference type="GO" id="GO:0032922">
    <property type="term" value="P:circadian regulation of gene expression"/>
    <property type="evidence" value="ECO:0007669"/>
    <property type="project" value="TreeGrafter"/>
</dbReference>
<reference evidence="11" key="1">
    <citation type="submission" date="2025-08" db="UniProtKB">
        <authorList>
            <consortium name="Ensembl"/>
        </authorList>
    </citation>
    <scope>IDENTIFICATION</scope>
</reference>
<feature type="compositionally biased region" description="Low complexity" evidence="9">
    <location>
        <begin position="896"/>
        <end position="907"/>
    </location>
</feature>
<feature type="compositionally biased region" description="Polar residues" evidence="9">
    <location>
        <begin position="143"/>
        <end position="165"/>
    </location>
</feature>
<feature type="region of interest" description="Disordered" evidence="9">
    <location>
        <begin position="1"/>
        <end position="165"/>
    </location>
</feature>
<feature type="compositionally biased region" description="Low complexity" evidence="9">
    <location>
        <begin position="120"/>
        <end position="142"/>
    </location>
</feature>
<dbReference type="InterPro" id="IPR035965">
    <property type="entry name" value="PAS-like_dom_sf"/>
</dbReference>
<evidence type="ECO:0000256" key="2">
    <source>
        <dbReference type="ARBA" id="ARBA00004496"/>
    </source>
</evidence>
<keyword evidence="5" id="KW-0805">Transcription regulation</keyword>
<evidence type="ECO:0000256" key="5">
    <source>
        <dbReference type="ARBA" id="ARBA00023015"/>
    </source>
</evidence>
<dbReference type="GO" id="GO:0000122">
    <property type="term" value="P:negative regulation of transcription by RNA polymerase II"/>
    <property type="evidence" value="ECO:0007669"/>
    <property type="project" value="TreeGrafter"/>
</dbReference>
<dbReference type="InterPro" id="IPR050760">
    <property type="entry name" value="Period_circadian_regulator"/>
</dbReference>
<dbReference type="Pfam" id="PF12114">
    <property type="entry name" value="Period_C"/>
    <property type="match status" value="1"/>
</dbReference>
<evidence type="ECO:0000256" key="6">
    <source>
        <dbReference type="ARBA" id="ARBA00023108"/>
    </source>
</evidence>
<feature type="region of interest" description="Disordered" evidence="9">
    <location>
        <begin position="750"/>
        <end position="805"/>
    </location>
</feature>
<feature type="compositionally biased region" description="Polar residues" evidence="9">
    <location>
        <begin position="539"/>
        <end position="567"/>
    </location>
</feature>
<keyword evidence="12" id="KW-1185">Reference proteome</keyword>
<keyword evidence="4" id="KW-0677">Repeat</keyword>
<feature type="domain" description="PAS" evidence="10">
    <location>
        <begin position="404"/>
        <end position="447"/>
    </location>
</feature>
<dbReference type="CDD" id="cd00130">
    <property type="entry name" value="PAS"/>
    <property type="match status" value="1"/>
</dbReference>
<dbReference type="InterPro" id="IPR013655">
    <property type="entry name" value="PAS_fold_3"/>
</dbReference>
<dbReference type="GO" id="GO:0000976">
    <property type="term" value="F:transcription cis-regulatory region binding"/>
    <property type="evidence" value="ECO:0007669"/>
    <property type="project" value="TreeGrafter"/>
</dbReference>
<feature type="compositionally biased region" description="Low complexity" evidence="9">
    <location>
        <begin position="1141"/>
        <end position="1195"/>
    </location>
</feature>
<dbReference type="InterPro" id="IPR000014">
    <property type="entry name" value="PAS"/>
</dbReference>
<dbReference type="GO" id="GO:0005737">
    <property type="term" value="C:cytoplasm"/>
    <property type="evidence" value="ECO:0007669"/>
    <property type="project" value="UniProtKB-SubCell"/>
</dbReference>
<dbReference type="SUPFAM" id="SSF55785">
    <property type="entry name" value="PYP-like sensor domain (PAS domain)"/>
    <property type="match status" value="1"/>
</dbReference>
<feature type="region of interest" description="Disordered" evidence="9">
    <location>
        <begin position="1045"/>
        <end position="1074"/>
    </location>
</feature>
<comment type="subcellular location">
    <subcellularLocation>
        <location evidence="2">Cytoplasm</location>
    </subcellularLocation>
    <subcellularLocation>
        <location evidence="1">Nucleus</location>
    </subcellularLocation>
</comment>
<dbReference type="Pfam" id="PF21353">
    <property type="entry name" value="Per3-like_PAS-A"/>
    <property type="match status" value="1"/>
</dbReference>
<dbReference type="SMART" id="SM00091">
    <property type="entry name" value="PAS"/>
    <property type="match status" value="2"/>
</dbReference>
<dbReference type="FunFam" id="3.30.450.20:FF:000013">
    <property type="entry name" value="Period circadian protein homolog 2"/>
    <property type="match status" value="1"/>
</dbReference>
<feature type="compositionally biased region" description="Polar residues" evidence="9">
    <location>
        <begin position="1045"/>
        <end position="1063"/>
    </location>
</feature>
<evidence type="ECO:0000256" key="4">
    <source>
        <dbReference type="ARBA" id="ARBA00022737"/>
    </source>
</evidence>
<feature type="region of interest" description="Disordered" evidence="9">
    <location>
        <begin position="1105"/>
        <end position="1222"/>
    </location>
</feature>